<comment type="caution">
    <text evidence="3">The sequence shown here is derived from an EMBL/GenBank/DDBJ whole genome shotgun (WGS) entry which is preliminary data.</text>
</comment>
<dbReference type="PANTHER" id="PTHR36698:SF2">
    <property type="entry name" value="MCE_MLAD DOMAIN-CONTAINING PROTEIN"/>
    <property type="match status" value="1"/>
</dbReference>
<evidence type="ECO:0000313" key="3">
    <source>
        <dbReference type="EMBL" id="TJZ83294.1"/>
    </source>
</evidence>
<protein>
    <submittedName>
        <fullName evidence="3">MCE family protein</fullName>
    </submittedName>
</protein>
<evidence type="ECO:0000256" key="1">
    <source>
        <dbReference type="SAM" id="Phobius"/>
    </source>
</evidence>
<keyword evidence="1" id="KW-0812">Transmembrane</keyword>
<dbReference type="OrthoDB" id="9808689at2"/>
<dbReference type="Proteomes" id="UP000306223">
    <property type="component" value="Unassembled WGS sequence"/>
</dbReference>
<keyword evidence="4" id="KW-1185">Reference proteome</keyword>
<name>A0A4U0R576_9RHOB</name>
<dbReference type="EMBL" id="SUNH01000017">
    <property type="protein sequence ID" value="TJZ83294.1"/>
    <property type="molecule type" value="Genomic_DNA"/>
</dbReference>
<gene>
    <name evidence="3" type="ORF">FA740_12570</name>
</gene>
<evidence type="ECO:0000259" key="2">
    <source>
        <dbReference type="Pfam" id="PF02470"/>
    </source>
</evidence>
<keyword evidence="1" id="KW-0472">Membrane</keyword>
<dbReference type="AlphaFoldDB" id="A0A4U0R576"/>
<feature type="transmembrane region" description="Helical" evidence="1">
    <location>
        <begin position="7"/>
        <end position="28"/>
    </location>
</feature>
<accession>A0A4U0R576</accession>
<dbReference type="Pfam" id="PF02470">
    <property type="entry name" value="MlaD"/>
    <property type="match status" value="1"/>
</dbReference>
<organism evidence="3 4">
    <name type="scientific">Paracoccus hibiscisoli</name>
    <dbReference type="NCBI Taxonomy" id="2023261"/>
    <lineage>
        <taxon>Bacteria</taxon>
        <taxon>Pseudomonadati</taxon>
        <taxon>Pseudomonadota</taxon>
        <taxon>Alphaproteobacteria</taxon>
        <taxon>Rhodobacterales</taxon>
        <taxon>Paracoccaceae</taxon>
        <taxon>Paracoccus</taxon>
    </lineage>
</organism>
<keyword evidence="1" id="KW-1133">Transmembrane helix</keyword>
<reference evidence="3 4" key="1">
    <citation type="submission" date="2019-04" db="EMBL/GenBank/DDBJ databases">
        <authorList>
            <person name="Li J."/>
        </authorList>
    </citation>
    <scope>NUCLEOTIDE SEQUENCE [LARGE SCALE GENOMIC DNA]</scope>
    <source>
        <strain evidence="3 4">CCTCC AB2016182</strain>
    </source>
</reference>
<evidence type="ECO:0000313" key="4">
    <source>
        <dbReference type="Proteomes" id="UP000306223"/>
    </source>
</evidence>
<sequence>METKASYALIGAFTIAGFLGILGFVLWFTNLQLDRQFQQYDVYFPEVSGLGAASEVRFAGLPVGRVIDMQLAPGNPLPVRVRIEVTLDTPIRTDSTAALEVQGVTGVALIAISAGSARAPLLRDADTGAVPVIASSRSALQTLSDEGPQIIERLSLVAEQLTQVLGPENQGRVAAILDNVERSSGNLDRALDDVATATDAIAQAATGIAAFGAQMDGLSRSAGVTLDRFADAASRAETTLAAATATLEGVDGYVAGDLTTLTQQLERSAAGLTQLTDRGLASLDGLDRTLASGTRAFDAAEGVISRDLAPVATDLRATLAALNGALASLPADLPQISASLRQASDNAAAAFAALRGVLDGARGPVQSFAGDTLPQITRLSQDMRALVQNMNQLVSTLRRNPAQLLTGPRTPEFRR</sequence>
<proteinExistence type="predicted"/>
<feature type="domain" description="Mce/MlaD" evidence="2">
    <location>
        <begin position="38"/>
        <end position="115"/>
    </location>
</feature>
<dbReference type="InterPro" id="IPR003399">
    <property type="entry name" value="Mce/MlaD"/>
</dbReference>
<dbReference type="PANTHER" id="PTHR36698">
    <property type="entry name" value="BLL5892 PROTEIN"/>
    <property type="match status" value="1"/>
</dbReference>
<dbReference type="RefSeq" id="WP_136857129.1">
    <property type="nucleotide sequence ID" value="NZ_SUNH01000017.1"/>
</dbReference>